<organism evidence="2 3">
    <name type="scientific">Tulasnella calospora MUT 4182</name>
    <dbReference type="NCBI Taxonomy" id="1051891"/>
    <lineage>
        <taxon>Eukaryota</taxon>
        <taxon>Fungi</taxon>
        <taxon>Dikarya</taxon>
        <taxon>Basidiomycota</taxon>
        <taxon>Agaricomycotina</taxon>
        <taxon>Agaricomycetes</taxon>
        <taxon>Cantharellales</taxon>
        <taxon>Tulasnellaceae</taxon>
        <taxon>Tulasnella</taxon>
    </lineage>
</organism>
<feature type="region of interest" description="Disordered" evidence="1">
    <location>
        <begin position="145"/>
        <end position="166"/>
    </location>
</feature>
<proteinExistence type="predicted"/>
<keyword evidence="3" id="KW-1185">Reference proteome</keyword>
<reference evidence="2 3" key="1">
    <citation type="submission" date="2014-04" db="EMBL/GenBank/DDBJ databases">
        <authorList>
            <consortium name="DOE Joint Genome Institute"/>
            <person name="Kuo A."/>
            <person name="Girlanda M."/>
            <person name="Perotto S."/>
            <person name="Kohler A."/>
            <person name="Nagy L.G."/>
            <person name="Floudas D."/>
            <person name="Copeland A."/>
            <person name="Barry K.W."/>
            <person name="Cichocki N."/>
            <person name="Veneault-Fourrey C."/>
            <person name="LaButti K."/>
            <person name="Lindquist E.A."/>
            <person name="Lipzen A."/>
            <person name="Lundell T."/>
            <person name="Morin E."/>
            <person name="Murat C."/>
            <person name="Sun H."/>
            <person name="Tunlid A."/>
            <person name="Henrissat B."/>
            <person name="Grigoriev I.V."/>
            <person name="Hibbett D.S."/>
            <person name="Martin F."/>
            <person name="Nordberg H.P."/>
            <person name="Cantor M.N."/>
            <person name="Hua S.X."/>
        </authorList>
    </citation>
    <scope>NUCLEOTIDE SEQUENCE [LARGE SCALE GENOMIC DNA]</scope>
    <source>
        <strain evidence="2 3">MUT 4182</strain>
    </source>
</reference>
<reference evidence="3" key="2">
    <citation type="submission" date="2015-01" db="EMBL/GenBank/DDBJ databases">
        <title>Evolutionary Origins and Diversification of the Mycorrhizal Mutualists.</title>
        <authorList>
            <consortium name="DOE Joint Genome Institute"/>
            <consortium name="Mycorrhizal Genomics Consortium"/>
            <person name="Kohler A."/>
            <person name="Kuo A."/>
            <person name="Nagy L.G."/>
            <person name="Floudas D."/>
            <person name="Copeland A."/>
            <person name="Barry K.W."/>
            <person name="Cichocki N."/>
            <person name="Veneault-Fourrey C."/>
            <person name="LaButti K."/>
            <person name="Lindquist E.A."/>
            <person name="Lipzen A."/>
            <person name="Lundell T."/>
            <person name="Morin E."/>
            <person name="Murat C."/>
            <person name="Riley R."/>
            <person name="Ohm R."/>
            <person name="Sun H."/>
            <person name="Tunlid A."/>
            <person name="Henrissat B."/>
            <person name="Grigoriev I.V."/>
            <person name="Hibbett D.S."/>
            <person name="Martin F."/>
        </authorList>
    </citation>
    <scope>NUCLEOTIDE SEQUENCE [LARGE SCALE GENOMIC DNA]</scope>
    <source>
        <strain evidence="3">MUT 4182</strain>
    </source>
</reference>
<dbReference type="Proteomes" id="UP000054248">
    <property type="component" value="Unassembled WGS sequence"/>
</dbReference>
<feature type="region of interest" description="Disordered" evidence="1">
    <location>
        <begin position="63"/>
        <end position="96"/>
    </location>
</feature>
<name>A0A0C3QBU5_9AGAM</name>
<dbReference type="AlphaFoldDB" id="A0A0C3QBU5"/>
<dbReference type="OrthoDB" id="1734943at2759"/>
<evidence type="ECO:0000313" key="2">
    <source>
        <dbReference type="EMBL" id="KIO22701.1"/>
    </source>
</evidence>
<protein>
    <submittedName>
        <fullName evidence="2">Uncharacterized protein</fullName>
    </submittedName>
</protein>
<dbReference type="EMBL" id="KN823103">
    <property type="protein sequence ID" value="KIO22701.1"/>
    <property type="molecule type" value="Genomic_DNA"/>
</dbReference>
<evidence type="ECO:0000256" key="1">
    <source>
        <dbReference type="SAM" id="MobiDB-lite"/>
    </source>
</evidence>
<evidence type="ECO:0000313" key="3">
    <source>
        <dbReference type="Proteomes" id="UP000054248"/>
    </source>
</evidence>
<sequence length="216" mass="23230">MPLCSTDQRFDRTLARVSLLLPRITFTGKASQSTYIQSMLATFEIGVVCGSLVAFPKRQQHLPSYITPPDTPQTPPVGGKKSSPKSKEPQPTKSSLSLSAAVNGLAHWTFFSLITSPANSQASSPRQITPPWTNKLSITKLPSLKPLSSTRAPSPPTVKVAAPTPSSPLRRQLPGAIGLEPFATVYKTFVLALHALARGQVRPIDRQAPSLHVYGV</sequence>
<dbReference type="HOGENOM" id="CLU_1278456_0_0_1"/>
<accession>A0A0C3QBU5</accession>
<gene>
    <name evidence="2" type="ORF">M407DRAFT_27804</name>
</gene>